<evidence type="ECO:0000256" key="1">
    <source>
        <dbReference type="ARBA" id="ARBA00002121"/>
    </source>
</evidence>
<dbReference type="RefSeq" id="WP_078306463.1">
    <property type="nucleotide sequence ID" value="NZ_CP147511.1"/>
</dbReference>
<dbReference type="EMBL" id="MUYT01000003">
    <property type="protein sequence ID" value="OOS22429.1"/>
    <property type="molecule type" value="Genomic_DNA"/>
</dbReference>
<keyword evidence="10 15" id="KW-0274">FAD</keyword>
<dbReference type="SUPFAM" id="SSF82114">
    <property type="entry name" value="Riboflavin kinase-like"/>
    <property type="match status" value="1"/>
</dbReference>
<dbReference type="GO" id="GO:0005524">
    <property type="term" value="F:ATP binding"/>
    <property type="evidence" value="ECO:0007669"/>
    <property type="project" value="UniProtKB-UniRule"/>
</dbReference>
<dbReference type="Proteomes" id="UP000191094">
    <property type="component" value="Unassembled WGS sequence"/>
</dbReference>
<dbReference type="NCBIfam" id="TIGR00083">
    <property type="entry name" value="ribF"/>
    <property type="match status" value="1"/>
</dbReference>
<keyword evidence="8 15" id="KW-0547">Nucleotide-binding</keyword>
<dbReference type="EC" id="2.7.1.26" evidence="15"/>
<comment type="caution">
    <text evidence="17">The sequence shown here is derived from an EMBL/GenBank/DDBJ whole genome shotgun (WGS) entry which is preliminary data.</text>
</comment>
<evidence type="ECO:0000256" key="12">
    <source>
        <dbReference type="ARBA" id="ARBA00023268"/>
    </source>
</evidence>
<dbReference type="SMART" id="SM00904">
    <property type="entry name" value="Flavokinase"/>
    <property type="match status" value="1"/>
</dbReference>
<keyword evidence="4 15" id="KW-0285">Flavoprotein</keyword>
<dbReference type="OrthoDB" id="9803667at2"/>
<keyword evidence="5 15" id="KW-0288">FMN</keyword>
<proteinExistence type="inferred from homology"/>
<protein>
    <recommendedName>
        <fullName evidence="15">Riboflavin biosynthesis protein</fullName>
    </recommendedName>
    <domain>
        <recommendedName>
            <fullName evidence="15">Riboflavin kinase</fullName>
            <ecNumber evidence="15">2.7.1.26</ecNumber>
        </recommendedName>
        <alternativeName>
            <fullName evidence="15">Flavokinase</fullName>
        </alternativeName>
    </domain>
    <domain>
        <recommendedName>
            <fullName evidence="15">FMN adenylyltransferase</fullName>
            <ecNumber evidence="15">2.7.7.2</ecNumber>
        </recommendedName>
        <alternativeName>
            <fullName evidence="15">FAD pyrophosphorylase</fullName>
        </alternativeName>
        <alternativeName>
            <fullName evidence="15">FAD synthase</fullName>
        </alternativeName>
    </domain>
</protein>
<dbReference type="Gene3D" id="3.40.50.620">
    <property type="entry name" value="HUPs"/>
    <property type="match status" value="1"/>
</dbReference>
<evidence type="ECO:0000256" key="2">
    <source>
        <dbReference type="ARBA" id="ARBA00004726"/>
    </source>
</evidence>
<dbReference type="Pfam" id="PF06574">
    <property type="entry name" value="FAD_syn"/>
    <property type="match status" value="1"/>
</dbReference>
<dbReference type="InterPro" id="IPR023465">
    <property type="entry name" value="Riboflavin_kinase_dom_sf"/>
</dbReference>
<evidence type="ECO:0000259" key="16">
    <source>
        <dbReference type="SMART" id="SM00904"/>
    </source>
</evidence>
<evidence type="ECO:0000256" key="11">
    <source>
        <dbReference type="ARBA" id="ARBA00022840"/>
    </source>
</evidence>
<dbReference type="GO" id="GO:0009231">
    <property type="term" value="P:riboflavin biosynthetic process"/>
    <property type="evidence" value="ECO:0007669"/>
    <property type="project" value="InterPro"/>
</dbReference>
<comment type="catalytic activity">
    <reaction evidence="14 15">
        <text>FMN + ATP + H(+) = FAD + diphosphate</text>
        <dbReference type="Rhea" id="RHEA:17237"/>
        <dbReference type="ChEBI" id="CHEBI:15378"/>
        <dbReference type="ChEBI" id="CHEBI:30616"/>
        <dbReference type="ChEBI" id="CHEBI:33019"/>
        <dbReference type="ChEBI" id="CHEBI:57692"/>
        <dbReference type="ChEBI" id="CHEBI:58210"/>
        <dbReference type="EC" id="2.7.7.2"/>
    </reaction>
</comment>
<dbReference type="SUPFAM" id="SSF52374">
    <property type="entry name" value="Nucleotidylyl transferase"/>
    <property type="match status" value="1"/>
</dbReference>
<comment type="similarity">
    <text evidence="15">Belongs to the ribF family.</text>
</comment>
<evidence type="ECO:0000256" key="7">
    <source>
        <dbReference type="ARBA" id="ARBA00022695"/>
    </source>
</evidence>
<keyword evidence="18" id="KW-1185">Reference proteome</keyword>
<feature type="domain" description="Riboflavin kinase" evidence="16">
    <location>
        <begin position="194"/>
        <end position="338"/>
    </location>
</feature>
<evidence type="ECO:0000256" key="3">
    <source>
        <dbReference type="ARBA" id="ARBA00005201"/>
    </source>
</evidence>
<dbReference type="Gene3D" id="2.40.30.30">
    <property type="entry name" value="Riboflavin kinase-like"/>
    <property type="match status" value="1"/>
</dbReference>
<comment type="pathway">
    <text evidence="3 15">Cofactor biosynthesis; FMN biosynthesis; FMN from riboflavin (ATP route): step 1/1.</text>
</comment>
<dbReference type="PIRSF" id="PIRSF004491">
    <property type="entry name" value="FAD_Synth"/>
    <property type="match status" value="1"/>
</dbReference>
<reference evidence="17 18" key="1">
    <citation type="submission" date="2017-02" db="EMBL/GenBank/DDBJ databases">
        <title>Draft genome sequence of Moraxella lincolnii CCUG 9405T type strain.</title>
        <authorList>
            <person name="Salva-Serra F."/>
            <person name="Engstrom-Jakobsson H."/>
            <person name="Thorell K."/>
            <person name="Jaen-Luchoro D."/>
            <person name="Gonzales-Siles L."/>
            <person name="Karlsson R."/>
            <person name="Yazdan S."/>
            <person name="Boulund F."/>
            <person name="Johnning A."/>
            <person name="Engstrand L."/>
            <person name="Kristiansson E."/>
            <person name="Moore E."/>
        </authorList>
    </citation>
    <scope>NUCLEOTIDE SEQUENCE [LARGE SCALE GENOMIC DNA]</scope>
    <source>
        <strain evidence="17 18">CCUG 9405</strain>
    </source>
</reference>
<dbReference type="GO" id="GO:0006747">
    <property type="term" value="P:FAD biosynthetic process"/>
    <property type="evidence" value="ECO:0007669"/>
    <property type="project" value="UniProtKB-UniRule"/>
</dbReference>
<dbReference type="FunFam" id="3.40.50.620:FF:000021">
    <property type="entry name" value="Riboflavin biosynthesis protein"/>
    <property type="match status" value="1"/>
</dbReference>
<evidence type="ECO:0000256" key="15">
    <source>
        <dbReference type="PIRNR" id="PIRNR004491"/>
    </source>
</evidence>
<gene>
    <name evidence="17" type="ORF">B0682_02070</name>
</gene>
<comment type="catalytic activity">
    <reaction evidence="13 15">
        <text>riboflavin + ATP = FMN + ADP + H(+)</text>
        <dbReference type="Rhea" id="RHEA:14357"/>
        <dbReference type="ChEBI" id="CHEBI:15378"/>
        <dbReference type="ChEBI" id="CHEBI:30616"/>
        <dbReference type="ChEBI" id="CHEBI:57986"/>
        <dbReference type="ChEBI" id="CHEBI:58210"/>
        <dbReference type="ChEBI" id="CHEBI:456216"/>
        <dbReference type="EC" id="2.7.1.26"/>
    </reaction>
</comment>
<dbReference type="InterPro" id="IPR015864">
    <property type="entry name" value="FAD_synthase"/>
</dbReference>
<keyword evidence="6 15" id="KW-0808">Transferase</keyword>
<comment type="function">
    <text evidence="1">Catalyzes the phosphorylation of riboflavin to FMN followed by the adenylation of FMN to FAD.</text>
</comment>
<dbReference type="AlphaFoldDB" id="A0A1T0CJI8"/>
<dbReference type="InterPro" id="IPR014729">
    <property type="entry name" value="Rossmann-like_a/b/a_fold"/>
</dbReference>
<evidence type="ECO:0000256" key="9">
    <source>
        <dbReference type="ARBA" id="ARBA00022777"/>
    </source>
</evidence>
<evidence type="ECO:0000256" key="10">
    <source>
        <dbReference type="ARBA" id="ARBA00022827"/>
    </source>
</evidence>
<dbReference type="InterPro" id="IPR015865">
    <property type="entry name" value="Riboflavin_kinase_bac/euk"/>
</dbReference>
<evidence type="ECO:0000256" key="4">
    <source>
        <dbReference type="ARBA" id="ARBA00022630"/>
    </source>
</evidence>
<dbReference type="GO" id="GO:0008531">
    <property type="term" value="F:riboflavin kinase activity"/>
    <property type="evidence" value="ECO:0007669"/>
    <property type="project" value="UniProtKB-UniRule"/>
</dbReference>
<dbReference type="InterPro" id="IPR023468">
    <property type="entry name" value="Riboflavin_kinase"/>
</dbReference>
<dbReference type="UniPathway" id="UPA00277">
    <property type="reaction ID" value="UER00407"/>
</dbReference>
<evidence type="ECO:0000256" key="14">
    <source>
        <dbReference type="ARBA" id="ARBA00049494"/>
    </source>
</evidence>
<keyword evidence="12" id="KW-0511">Multifunctional enzyme</keyword>
<dbReference type="EC" id="2.7.7.2" evidence="15"/>
<evidence type="ECO:0000256" key="5">
    <source>
        <dbReference type="ARBA" id="ARBA00022643"/>
    </source>
</evidence>
<evidence type="ECO:0000313" key="18">
    <source>
        <dbReference type="Proteomes" id="UP000191094"/>
    </source>
</evidence>
<dbReference type="GO" id="GO:0003919">
    <property type="term" value="F:FMN adenylyltransferase activity"/>
    <property type="evidence" value="ECO:0007669"/>
    <property type="project" value="UniProtKB-UniRule"/>
</dbReference>
<dbReference type="Pfam" id="PF01687">
    <property type="entry name" value="Flavokinase"/>
    <property type="match status" value="1"/>
</dbReference>
<dbReference type="GO" id="GO:0009398">
    <property type="term" value="P:FMN biosynthetic process"/>
    <property type="evidence" value="ECO:0007669"/>
    <property type="project" value="UniProtKB-UniRule"/>
</dbReference>
<keyword evidence="11 15" id="KW-0067">ATP-binding</keyword>
<dbReference type="InterPro" id="IPR002606">
    <property type="entry name" value="Riboflavin_kinase_bac"/>
</dbReference>
<evidence type="ECO:0000313" key="17">
    <source>
        <dbReference type="EMBL" id="OOS22429.1"/>
    </source>
</evidence>
<evidence type="ECO:0000256" key="6">
    <source>
        <dbReference type="ARBA" id="ARBA00022679"/>
    </source>
</evidence>
<name>A0A1T0CJI8_9GAMM</name>
<dbReference type="STRING" id="90241.B0682_02070"/>
<organism evidence="17 18">
    <name type="scientific">Lwoffella lincolnii</name>
    <dbReference type="NCBI Taxonomy" id="90241"/>
    <lineage>
        <taxon>Bacteria</taxon>
        <taxon>Pseudomonadati</taxon>
        <taxon>Pseudomonadota</taxon>
        <taxon>Gammaproteobacteria</taxon>
        <taxon>Moraxellales</taxon>
        <taxon>Moraxellaceae</taxon>
        <taxon>Lwoffella</taxon>
    </lineage>
</organism>
<dbReference type="CDD" id="cd02064">
    <property type="entry name" value="FAD_synthetase_N"/>
    <property type="match status" value="1"/>
</dbReference>
<comment type="pathway">
    <text evidence="2 15">Cofactor biosynthesis; FAD biosynthesis; FAD from FMN: step 1/1.</text>
</comment>
<dbReference type="UniPathway" id="UPA00276">
    <property type="reaction ID" value="UER00406"/>
</dbReference>
<dbReference type="PANTHER" id="PTHR22749:SF6">
    <property type="entry name" value="RIBOFLAVIN KINASE"/>
    <property type="match status" value="1"/>
</dbReference>
<accession>A0A1T0CJI8</accession>
<keyword evidence="9 15" id="KW-0418">Kinase</keyword>
<keyword evidence="7 15" id="KW-0548">Nucleotidyltransferase</keyword>
<dbReference type="PANTHER" id="PTHR22749">
    <property type="entry name" value="RIBOFLAVIN KINASE/FMN ADENYLYLTRANSFERASE"/>
    <property type="match status" value="1"/>
</dbReference>
<evidence type="ECO:0000256" key="13">
    <source>
        <dbReference type="ARBA" id="ARBA00047880"/>
    </source>
</evidence>
<sequence>MQILLLSDLLASNQSAQSLPSLPLPCVLTIGNFDGVHLGHQTMIYQVLDTANSQGLASAVMVFEPQPREFFSPSNAPARLTNLAEKQQLLSNLQHNGKGLDYLIVAGFDDAFRSLSANEFAQILLKQLNVKILVLGDDFRFGHDRTGDSEFLRAFGFVVNNLQTIKDMNNDNRISSTHIRACLAKGQLDHAHALLGHEYFMLGTVTDGDKIGRTLNFPTANIALNRLKPAVHGVFGVSVRATDGTDLSSLGKHGSTGLVGLSKGSLFGACNVGTRPTLNQQYQWRLEVHFPKFDGDLYGQELLVTFLHFLHGERRYSSLDALKAGIDADVHALLAWREGPAWHERLR</sequence>
<evidence type="ECO:0000256" key="8">
    <source>
        <dbReference type="ARBA" id="ARBA00022741"/>
    </source>
</evidence>